<dbReference type="AlphaFoldDB" id="A0A9D3M8H8"/>
<reference evidence="2" key="1">
    <citation type="submission" date="2021-01" db="EMBL/GenBank/DDBJ databases">
        <title>A chromosome-scale assembly of European eel, Anguilla anguilla.</title>
        <authorList>
            <person name="Henkel C."/>
            <person name="Jong-Raadsen S.A."/>
            <person name="Dufour S."/>
            <person name="Weltzien F.-A."/>
            <person name="Palstra A.P."/>
            <person name="Pelster B."/>
            <person name="Spaink H.P."/>
            <person name="Van Den Thillart G.E."/>
            <person name="Jansen H."/>
            <person name="Zahm M."/>
            <person name="Klopp C."/>
            <person name="Cedric C."/>
            <person name="Louis A."/>
            <person name="Berthelot C."/>
            <person name="Parey E."/>
            <person name="Roest Crollius H."/>
            <person name="Montfort J."/>
            <person name="Robinson-Rechavi M."/>
            <person name="Bucao C."/>
            <person name="Bouchez O."/>
            <person name="Gislard M."/>
            <person name="Lluch J."/>
            <person name="Milhes M."/>
            <person name="Lampietro C."/>
            <person name="Lopez Roques C."/>
            <person name="Donnadieu C."/>
            <person name="Braasch I."/>
            <person name="Desvignes T."/>
            <person name="Postlethwait J."/>
            <person name="Bobe J."/>
            <person name="Guiguen Y."/>
            <person name="Dirks R."/>
        </authorList>
    </citation>
    <scope>NUCLEOTIDE SEQUENCE</scope>
    <source>
        <strain evidence="2">Tag_6206</strain>
        <tissue evidence="2">Liver</tissue>
    </source>
</reference>
<keyword evidence="3" id="KW-1185">Reference proteome</keyword>
<sequence length="121" mass="13661">MSTGESQMNEADAQFNFPQECESGVLLLRPADSCIKRWLLLFRKTTSKKDRQGPDSPTRRRQRLLLAIIILLGLTAMVLLLLWNYQCIFIERLCQGHEESSVFPVFPGWMSTSTPTAGSLG</sequence>
<dbReference type="Proteomes" id="UP001044222">
    <property type="component" value="Chromosome 10"/>
</dbReference>
<feature type="transmembrane region" description="Helical" evidence="1">
    <location>
        <begin position="64"/>
        <end position="85"/>
    </location>
</feature>
<comment type="caution">
    <text evidence="2">The sequence shown here is derived from an EMBL/GenBank/DDBJ whole genome shotgun (WGS) entry which is preliminary data.</text>
</comment>
<evidence type="ECO:0000256" key="1">
    <source>
        <dbReference type="SAM" id="Phobius"/>
    </source>
</evidence>
<organism evidence="2 3">
    <name type="scientific">Anguilla anguilla</name>
    <name type="common">European freshwater eel</name>
    <name type="synonym">Muraena anguilla</name>
    <dbReference type="NCBI Taxonomy" id="7936"/>
    <lineage>
        <taxon>Eukaryota</taxon>
        <taxon>Metazoa</taxon>
        <taxon>Chordata</taxon>
        <taxon>Craniata</taxon>
        <taxon>Vertebrata</taxon>
        <taxon>Euteleostomi</taxon>
        <taxon>Actinopterygii</taxon>
        <taxon>Neopterygii</taxon>
        <taxon>Teleostei</taxon>
        <taxon>Anguilliformes</taxon>
        <taxon>Anguillidae</taxon>
        <taxon>Anguilla</taxon>
    </lineage>
</organism>
<evidence type="ECO:0000313" key="3">
    <source>
        <dbReference type="Proteomes" id="UP001044222"/>
    </source>
</evidence>
<name>A0A9D3M8H8_ANGAN</name>
<keyword evidence="1" id="KW-1133">Transmembrane helix</keyword>
<proteinExistence type="predicted"/>
<dbReference type="EMBL" id="JAFIRN010000010">
    <property type="protein sequence ID" value="KAG5840848.1"/>
    <property type="molecule type" value="Genomic_DNA"/>
</dbReference>
<evidence type="ECO:0000313" key="2">
    <source>
        <dbReference type="EMBL" id="KAG5840848.1"/>
    </source>
</evidence>
<protein>
    <submittedName>
        <fullName evidence="2">Uncharacterized protein</fullName>
    </submittedName>
</protein>
<keyword evidence="1" id="KW-0472">Membrane</keyword>
<keyword evidence="1" id="KW-0812">Transmembrane</keyword>
<accession>A0A9D3M8H8</accession>
<gene>
    <name evidence="2" type="ORF">ANANG_G00193020</name>
</gene>